<evidence type="ECO:0000313" key="2">
    <source>
        <dbReference type="EMBL" id="EKU45295.1"/>
    </source>
</evidence>
<dbReference type="PATRIC" id="fig|1229783.3.peg.2268"/>
<sequence length="121" mass="13836">MIESKGQYESEISKAITHWEKEYLGRGSLAVKADIFRDMIIITLKGILTPAEYKVANSQNSYLSIKSVRTNLVESGVNELKEIIQNITMQCVVSFHTDLSTKTGERIMIFKLENNFEELFK</sequence>
<feature type="domain" description="Na+-translocating membrane potential-generating system MpsC" evidence="1">
    <location>
        <begin position="5"/>
        <end position="113"/>
    </location>
</feature>
<dbReference type="Proteomes" id="UP000009885">
    <property type="component" value="Unassembled WGS sequence"/>
</dbReference>
<organism evidence="2 3">
    <name type="scientific">Staphylococcus massiliensis S46</name>
    <dbReference type="NCBI Taxonomy" id="1229783"/>
    <lineage>
        <taxon>Bacteria</taxon>
        <taxon>Bacillati</taxon>
        <taxon>Bacillota</taxon>
        <taxon>Bacilli</taxon>
        <taxon>Bacillales</taxon>
        <taxon>Staphylococcaceae</taxon>
        <taxon>Staphylococcus</taxon>
    </lineage>
</organism>
<dbReference type="STRING" id="1229783.C273_11466"/>
<evidence type="ECO:0000313" key="3">
    <source>
        <dbReference type="Proteomes" id="UP000009885"/>
    </source>
</evidence>
<dbReference type="Pfam" id="PF10057">
    <property type="entry name" value="MpsC"/>
    <property type="match status" value="1"/>
</dbReference>
<proteinExistence type="predicted"/>
<dbReference type="eggNOG" id="COG5609">
    <property type="taxonomic scope" value="Bacteria"/>
</dbReference>
<name>K9AUZ6_9STAP</name>
<dbReference type="InterPro" id="IPR018745">
    <property type="entry name" value="MpsC"/>
</dbReference>
<dbReference type="OrthoDB" id="5422931at2"/>
<reference evidence="2 3" key="1">
    <citation type="journal article" date="2013" name="Genome Announc.">
        <title>Genome Sequence of Staphylococcus massiliensis Strain S46, Isolated from the Surface of Healthy Human Skin.</title>
        <authorList>
            <person name="Srivastav R."/>
            <person name="Singh A."/>
            <person name="Jangir P.K."/>
            <person name="Kumari C."/>
            <person name="Muduli S."/>
            <person name="Sharma R."/>
        </authorList>
    </citation>
    <scope>NUCLEOTIDE SEQUENCE [LARGE SCALE GENOMIC DNA]</scope>
    <source>
        <strain evidence="2 3">S46</strain>
    </source>
</reference>
<accession>K9AUZ6</accession>
<keyword evidence="3" id="KW-1185">Reference proteome</keyword>
<comment type="caution">
    <text evidence="2">The sequence shown here is derived from an EMBL/GenBank/DDBJ whole genome shotgun (WGS) entry which is preliminary data.</text>
</comment>
<dbReference type="AlphaFoldDB" id="K9AUZ6"/>
<protein>
    <recommendedName>
        <fullName evidence="1">Na+-translocating membrane potential-generating system MpsC domain-containing protein</fullName>
    </recommendedName>
</protein>
<dbReference type="RefSeq" id="WP_009385253.1">
    <property type="nucleotide sequence ID" value="NZ_AMSQ01000034.1"/>
</dbReference>
<gene>
    <name evidence="2" type="ORF">C273_11466</name>
</gene>
<evidence type="ECO:0000259" key="1">
    <source>
        <dbReference type="Pfam" id="PF10057"/>
    </source>
</evidence>
<dbReference type="EMBL" id="AMSQ01000034">
    <property type="protein sequence ID" value="EKU45295.1"/>
    <property type="molecule type" value="Genomic_DNA"/>
</dbReference>